<organism evidence="1">
    <name type="scientific">marine metagenome</name>
    <dbReference type="NCBI Taxonomy" id="408172"/>
    <lineage>
        <taxon>unclassified sequences</taxon>
        <taxon>metagenomes</taxon>
        <taxon>ecological metagenomes</taxon>
    </lineage>
</organism>
<reference evidence="1" key="1">
    <citation type="submission" date="2018-05" db="EMBL/GenBank/DDBJ databases">
        <authorList>
            <person name="Lanie J.A."/>
            <person name="Ng W.-L."/>
            <person name="Kazmierczak K.M."/>
            <person name="Andrzejewski T.M."/>
            <person name="Davidsen T.M."/>
            <person name="Wayne K.J."/>
            <person name="Tettelin H."/>
            <person name="Glass J.I."/>
            <person name="Rusch D."/>
            <person name="Podicherti R."/>
            <person name="Tsui H.-C.T."/>
            <person name="Winkler M.E."/>
        </authorList>
    </citation>
    <scope>NUCLEOTIDE SEQUENCE</scope>
</reference>
<accession>A0A382WHG2</accession>
<gene>
    <name evidence="1" type="ORF">METZ01_LOCUS410639</name>
</gene>
<feature type="non-terminal residue" evidence="1">
    <location>
        <position position="1"/>
    </location>
</feature>
<proteinExistence type="predicted"/>
<name>A0A382WHG2_9ZZZZ</name>
<evidence type="ECO:0000313" key="1">
    <source>
        <dbReference type="EMBL" id="SVD57785.1"/>
    </source>
</evidence>
<feature type="non-terminal residue" evidence="1">
    <location>
        <position position="75"/>
    </location>
</feature>
<sequence>VSCEDKKDPSFEILFDPSEHQYGKVEINKSVSQKIRIKNTDNSSEAFVGEINILGSPSFRMDFTGVLTLQKNESK</sequence>
<dbReference type="EMBL" id="UINC01159600">
    <property type="protein sequence ID" value="SVD57785.1"/>
    <property type="molecule type" value="Genomic_DNA"/>
</dbReference>
<dbReference type="AlphaFoldDB" id="A0A382WHG2"/>
<protein>
    <submittedName>
        <fullName evidence="1">Uncharacterized protein</fullName>
    </submittedName>
</protein>